<evidence type="ECO:0000256" key="1">
    <source>
        <dbReference type="SAM" id="Coils"/>
    </source>
</evidence>
<dbReference type="Gene3D" id="1.25.40.10">
    <property type="entry name" value="Tetratricopeptide repeat domain"/>
    <property type="match status" value="3"/>
</dbReference>
<protein>
    <submittedName>
        <fullName evidence="3">Uncharacterized protein</fullName>
    </submittedName>
</protein>
<dbReference type="InterPro" id="IPR011990">
    <property type="entry name" value="TPR-like_helical_dom_sf"/>
</dbReference>
<organism evidence="3 4">
    <name type="scientific">Actinospica durhamensis</name>
    <dbReference type="NCBI Taxonomy" id="1508375"/>
    <lineage>
        <taxon>Bacteria</taxon>
        <taxon>Bacillati</taxon>
        <taxon>Actinomycetota</taxon>
        <taxon>Actinomycetes</taxon>
        <taxon>Catenulisporales</taxon>
        <taxon>Actinospicaceae</taxon>
        <taxon>Actinospica</taxon>
    </lineage>
</organism>
<feature type="non-terminal residue" evidence="3">
    <location>
        <position position="1"/>
    </location>
</feature>
<dbReference type="AlphaFoldDB" id="A0A941EYW0"/>
<feature type="coiled-coil region" evidence="1">
    <location>
        <begin position="424"/>
        <end position="451"/>
    </location>
</feature>
<dbReference type="Proteomes" id="UP000675781">
    <property type="component" value="Unassembled WGS sequence"/>
</dbReference>
<name>A0A941EYW0_9ACTN</name>
<comment type="caution">
    <text evidence="3">The sequence shown here is derived from an EMBL/GenBank/DDBJ whole genome shotgun (WGS) entry which is preliminary data.</text>
</comment>
<feature type="region of interest" description="Disordered" evidence="2">
    <location>
        <begin position="1"/>
        <end position="22"/>
    </location>
</feature>
<sequence>GADGDADGNAGGDRTGDEAPDPASAYRWWRAPAWAGKSALMAWFVLHPPANVDVVSFFITARLASQSDREAFIDVVLEQLATTLGRGLPPLLTSATREAHLLDMLDEAARSSADRGRRLVLLVDGLDEDRGVTTDPSAYSIAALLPARPRSGLRVIVAGRLNPPVPADVPGWHPLHDPAIVRMLSPSPAAEVVRNEAENDLQRLLQGTETERDVLGLVAAARGGLAAADLVELIGASAYETRRTLNAVGGRSFVPRAGRRLEGESDLYILAHDRLQETALDVLGRARLGSYRDRLHAWAEGYRGRGWPDGTPEYLLQDYFGMLRYEGDLARMLACALDAARHDRMLAAYGADGTALAELATTHAAIAADPRPDLLAAVRLAAHRTVLTERNARLPATLPRVWAVLGEHGRAETLAYSLTDPLARAAALTDLARLAARAEQAERAERFARQAVESAHQIPFEHFEDAALARIAGVYARLDRFKDALDVVESMPGDIRSGGRIEAWAEIAGPWVERGPSQWPQALLEGLSDPSAYTTLGAMHTNTQAVGAAVRALVLAGKCELAESRVRMIPSHTDRLSEMLAVLAEASAACHPDVAHRAGREVHGRALRETRAAAGYPYLLDELIPVLVRIGLAEDLGGLAPNWTRGGTMRSVTRAALLTALARGHADINDPPRALGFAREAARQAATLDDSQYAARLRVDLVGVYAHVGERESAVELARLVLETSSTPTRSRVWVETSGAGESTYDDILQPEPLWASRTKARLSAVFREEGLPDEARKVARSILEPADRAEALAACAEALVRADRVGDAIAAAHESAATAQGASDPSDDALALLELAKTLVEQGEAVRAAEIAAAARWHAERIHQAYAKSYAVQKISEYDRRTARAGDGPTLGKDAGLAARVGALAAAGRDDEAVALVGTIVHPYMRSEAGADLAKVLYQAGQRARARQMLAQACALGPWRTVVRGLAAIDPGSLAAFADEVARHERARREEA</sequence>
<keyword evidence="4" id="KW-1185">Reference proteome</keyword>
<dbReference type="SUPFAM" id="SSF48452">
    <property type="entry name" value="TPR-like"/>
    <property type="match status" value="1"/>
</dbReference>
<evidence type="ECO:0000313" key="4">
    <source>
        <dbReference type="Proteomes" id="UP000675781"/>
    </source>
</evidence>
<reference evidence="3" key="1">
    <citation type="submission" date="2021-04" db="EMBL/GenBank/DDBJ databases">
        <title>Genome based classification of Actinospica acidithermotolerans sp. nov., an actinobacterium isolated from an Indonesian hot spring.</title>
        <authorList>
            <person name="Kusuma A.B."/>
            <person name="Putra K.E."/>
            <person name="Nafisah S."/>
            <person name="Loh J."/>
            <person name="Nouioui I."/>
            <person name="Goodfellow M."/>
        </authorList>
    </citation>
    <scope>NUCLEOTIDE SEQUENCE</scope>
    <source>
        <strain evidence="3">CSCA 57</strain>
    </source>
</reference>
<dbReference type="RefSeq" id="WP_212533502.1">
    <property type="nucleotide sequence ID" value="NZ_JAGSOG010000371.1"/>
</dbReference>
<evidence type="ECO:0000256" key="2">
    <source>
        <dbReference type="SAM" id="MobiDB-lite"/>
    </source>
</evidence>
<accession>A0A941EYW0</accession>
<gene>
    <name evidence="3" type="ORF">KDL01_37680</name>
</gene>
<proteinExistence type="predicted"/>
<evidence type="ECO:0000313" key="3">
    <source>
        <dbReference type="EMBL" id="MBR7839058.1"/>
    </source>
</evidence>
<dbReference type="EMBL" id="JAGSOG010000371">
    <property type="protein sequence ID" value="MBR7839058.1"/>
    <property type="molecule type" value="Genomic_DNA"/>
</dbReference>
<keyword evidence="1" id="KW-0175">Coiled coil</keyword>